<gene>
    <name evidence="1" type="ORF">R3P38DRAFT_2797472</name>
</gene>
<dbReference type="EMBL" id="JAWWNJ010000089">
    <property type="protein sequence ID" value="KAK7000203.1"/>
    <property type="molecule type" value="Genomic_DNA"/>
</dbReference>
<organism evidence="1 2">
    <name type="scientific">Favolaschia claudopus</name>
    <dbReference type="NCBI Taxonomy" id="2862362"/>
    <lineage>
        <taxon>Eukaryota</taxon>
        <taxon>Fungi</taxon>
        <taxon>Dikarya</taxon>
        <taxon>Basidiomycota</taxon>
        <taxon>Agaricomycotina</taxon>
        <taxon>Agaricomycetes</taxon>
        <taxon>Agaricomycetidae</taxon>
        <taxon>Agaricales</taxon>
        <taxon>Marasmiineae</taxon>
        <taxon>Mycenaceae</taxon>
        <taxon>Favolaschia</taxon>
    </lineage>
</organism>
<keyword evidence="2" id="KW-1185">Reference proteome</keyword>
<accession>A0AAW0A223</accession>
<proteinExistence type="predicted"/>
<sequence length="164" mass="17940">MWVEVTVGVGDMTRSQPSSSMEAEGSLRSFRVRIPFYISLAAIFAANDLVSSTGVLRSPFSYLNRFVEPWKHSGFASADTRFTTILVPPALDWLRLHGTSQGYNGTAVELDHSPRGLFATGRRRVFEKSPTRLWVGGGSVTGNFGTLGTCNILAGAEQGRRERV</sequence>
<name>A0AAW0A223_9AGAR</name>
<evidence type="ECO:0000313" key="2">
    <source>
        <dbReference type="Proteomes" id="UP001362999"/>
    </source>
</evidence>
<reference evidence="1 2" key="1">
    <citation type="journal article" date="2024" name="J Genomics">
        <title>Draft genome sequencing and assembly of Favolaschia claudopus CIRM-BRFM 2984 isolated from oak limbs.</title>
        <authorList>
            <person name="Navarro D."/>
            <person name="Drula E."/>
            <person name="Chaduli D."/>
            <person name="Cazenave R."/>
            <person name="Ahrendt S."/>
            <person name="Wang J."/>
            <person name="Lipzen A."/>
            <person name="Daum C."/>
            <person name="Barry K."/>
            <person name="Grigoriev I.V."/>
            <person name="Favel A."/>
            <person name="Rosso M.N."/>
            <person name="Martin F."/>
        </authorList>
    </citation>
    <scope>NUCLEOTIDE SEQUENCE [LARGE SCALE GENOMIC DNA]</scope>
    <source>
        <strain evidence="1 2">CIRM-BRFM 2984</strain>
    </source>
</reference>
<evidence type="ECO:0000313" key="1">
    <source>
        <dbReference type="EMBL" id="KAK7000203.1"/>
    </source>
</evidence>
<comment type="caution">
    <text evidence="1">The sequence shown here is derived from an EMBL/GenBank/DDBJ whole genome shotgun (WGS) entry which is preliminary data.</text>
</comment>
<protein>
    <submittedName>
        <fullName evidence="1">Uncharacterized protein</fullName>
    </submittedName>
</protein>
<dbReference type="AlphaFoldDB" id="A0AAW0A223"/>
<dbReference type="Proteomes" id="UP001362999">
    <property type="component" value="Unassembled WGS sequence"/>
</dbReference>